<dbReference type="SUPFAM" id="SSF56349">
    <property type="entry name" value="DNA breaking-rejoining enzymes"/>
    <property type="match status" value="1"/>
</dbReference>
<dbReference type="HAMAP" id="MF_01808">
    <property type="entry name" value="Recomb_XerC_XerD"/>
    <property type="match status" value="1"/>
</dbReference>
<evidence type="ECO:0000256" key="9">
    <source>
        <dbReference type="HAMAP-Rule" id="MF_01808"/>
    </source>
</evidence>
<organism evidence="13 14">
    <name type="scientific">Cellulosimicrobium arenosum</name>
    <dbReference type="NCBI Taxonomy" id="2708133"/>
    <lineage>
        <taxon>Bacteria</taxon>
        <taxon>Bacillati</taxon>
        <taxon>Actinomycetota</taxon>
        <taxon>Actinomycetes</taxon>
        <taxon>Micrococcales</taxon>
        <taxon>Promicromonosporaceae</taxon>
        <taxon>Cellulosimicrobium</taxon>
    </lineage>
</organism>
<dbReference type="Gene3D" id="1.10.150.130">
    <property type="match status" value="1"/>
</dbReference>
<dbReference type="InterPro" id="IPR044068">
    <property type="entry name" value="CB"/>
</dbReference>
<comment type="caution">
    <text evidence="13">The sequence shown here is derived from an EMBL/GenBank/DDBJ whole genome shotgun (WGS) entry which is preliminary data.</text>
</comment>
<keyword evidence="7 9" id="KW-0233">DNA recombination</keyword>
<reference evidence="13" key="1">
    <citation type="journal article" date="2018" name="Curr. Microbiol.">
        <title>Cellulosimicrobium arenosum sp. nov., Isolated from Marine Sediment Sand.</title>
        <authorList>
            <person name="Oh M."/>
            <person name="Kim J.H."/>
            <person name="Yoon J.H."/>
            <person name="Schumann P."/>
            <person name="Kim W."/>
        </authorList>
    </citation>
    <scope>NUCLEOTIDE SEQUENCE</scope>
    <source>
        <strain evidence="13">KCTC 49039</strain>
    </source>
</reference>
<keyword evidence="8 9" id="KW-0131">Cell cycle</keyword>
<dbReference type="EMBL" id="JACYHB010000006">
    <property type="protein sequence ID" value="MBD8079287.1"/>
    <property type="molecule type" value="Genomic_DNA"/>
</dbReference>
<keyword evidence="2 9" id="KW-0963">Cytoplasm</keyword>
<feature type="active site" evidence="9">
    <location>
        <position position="307"/>
    </location>
</feature>
<dbReference type="Pfam" id="PF02899">
    <property type="entry name" value="Phage_int_SAM_1"/>
    <property type="match status" value="1"/>
</dbReference>
<evidence type="ECO:0000256" key="10">
    <source>
        <dbReference type="SAM" id="MobiDB-lite"/>
    </source>
</evidence>
<feature type="active site" evidence="9">
    <location>
        <position position="281"/>
    </location>
</feature>
<dbReference type="PANTHER" id="PTHR30349:SF77">
    <property type="entry name" value="TYROSINE RECOMBINASE XERC"/>
    <property type="match status" value="1"/>
</dbReference>
<comment type="similarity">
    <text evidence="9">Belongs to the 'phage' integrase family. XerC subfamily.</text>
</comment>
<dbReference type="InterPro" id="IPR002104">
    <property type="entry name" value="Integrase_catalytic"/>
</dbReference>
<evidence type="ECO:0000256" key="3">
    <source>
        <dbReference type="ARBA" id="ARBA00022618"/>
    </source>
</evidence>
<proteinExistence type="inferred from homology"/>
<reference evidence="13" key="2">
    <citation type="submission" date="2020-09" db="EMBL/GenBank/DDBJ databases">
        <authorList>
            <person name="Yu Y."/>
        </authorList>
    </citation>
    <scope>NUCLEOTIDE SEQUENCE</scope>
    <source>
        <strain evidence="13">KCTC 49039</strain>
    </source>
</reference>
<dbReference type="InterPro" id="IPR023009">
    <property type="entry name" value="Tyrosine_recombinase_XerC/XerD"/>
</dbReference>
<comment type="function">
    <text evidence="9">Site-specific tyrosine recombinase, which acts by catalyzing the cutting and rejoining of the recombining DNA molecules. The XerC-XerD complex is essential to convert dimers of the bacterial chromosome into monomers to permit their segregation at cell division. It also contributes to the segregational stability of plasmids.</text>
</comment>
<sequence>MSLPSRPVPPAESGDGTTGPAVRGEELARLPPALARALDDFVGHLEVSRGVSRHTARAYRGDVASMLQHAARDGVGELDDVDLARLRSWLTTLSEQGLARSTLARRGAAVRVFFSWARHDGRVAADPAARLASPRVVRALPTVLAEDAAARMLDIARDAARDAAAEDEPARLREWAAAELLYGAGVRVGELVGADVDSLDPDARTVRVVGKGDKERVVPFGVPAARAAAAWLERGRPALVGVRSGAALLLGDRGGRWGQRQVRDAVHRLARAAGVEDVAPHDLRHSAATHLLAGGSDLRSVQEILGHSSLATTQRYTHVTAERLRSSYEQAFPRA</sequence>
<feature type="active site" description="O-(3'-phospho-DNA)-tyrosine intermediate" evidence="9">
    <location>
        <position position="316"/>
    </location>
</feature>
<keyword evidence="6 9" id="KW-0238">DNA-binding</keyword>
<dbReference type="GO" id="GO:0003677">
    <property type="term" value="F:DNA binding"/>
    <property type="evidence" value="ECO:0007669"/>
    <property type="project" value="UniProtKB-UniRule"/>
</dbReference>
<evidence type="ECO:0000256" key="6">
    <source>
        <dbReference type="ARBA" id="ARBA00023125"/>
    </source>
</evidence>
<dbReference type="InterPro" id="IPR004107">
    <property type="entry name" value="Integrase_SAM-like_N"/>
</dbReference>
<dbReference type="Pfam" id="PF00589">
    <property type="entry name" value="Phage_integrase"/>
    <property type="match status" value="1"/>
</dbReference>
<protein>
    <recommendedName>
        <fullName evidence="9">Tyrosine recombinase XerC</fullName>
    </recommendedName>
</protein>
<feature type="region of interest" description="Disordered" evidence="10">
    <location>
        <begin position="1"/>
        <end position="23"/>
    </location>
</feature>
<feature type="domain" description="Core-binding (CB)" evidence="12">
    <location>
        <begin position="32"/>
        <end position="118"/>
    </location>
</feature>
<dbReference type="GO" id="GO:0006313">
    <property type="term" value="P:DNA transposition"/>
    <property type="evidence" value="ECO:0007669"/>
    <property type="project" value="UniProtKB-UniRule"/>
</dbReference>
<evidence type="ECO:0000313" key="13">
    <source>
        <dbReference type="EMBL" id="MBD8079287.1"/>
    </source>
</evidence>
<evidence type="ECO:0000259" key="11">
    <source>
        <dbReference type="PROSITE" id="PS51898"/>
    </source>
</evidence>
<evidence type="ECO:0000313" key="14">
    <source>
        <dbReference type="Proteomes" id="UP000610846"/>
    </source>
</evidence>
<feature type="active site" evidence="9">
    <location>
        <position position="211"/>
    </location>
</feature>
<dbReference type="GO" id="GO:0005737">
    <property type="term" value="C:cytoplasm"/>
    <property type="evidence" value="ECO:0007669"/>
    <property type="project" value="UniProtKB-SubCell"/>
</dbReference>
<evidence type="ECO:0000256" key="8">
    <source>
        <dbReference type="ARBA" id="ARBA00023306"/>
    </source>
</evidence>
<dbReference type="Gene3D" id="1.10.443.10">
    <property type="entry name" value="Intergrase catalytic core"/>
    <property type="match status" value="1"/>
</dbReference>
<dbReference type="PROSITE" id="PS51898">
    <property type="entry name" value="TYR_RECOMBINASE"/>
    <property type="match status" value="1"/>
</dbReference>
<evidence type="ECO:0000256" key="7">
    <source>
        <dbReference type="ARBA" id="ARBA00023172"/>
    </source>
</evidence>
<dbReference type="GO" id="GO:0007059">
    <property type="term" value="P:chromosome segregation"/>
    <property type="evidence" value="ECO:0007669"/>
    <property type="project" value="UniProtKB-UniRule"/>
</dbReference>
<feature type="compositionally biased region" description="Pro residues" evidence="10">
    <location>
        <begin position="1"/>
        <end position="10"/>
    </location>
</feature>
<accession>A0A927GAN7</accession>
<name>A0A927GAN7_9MICO</name>
<dbReference type="InterPro" id="IPR011010">
    <property type="entry name" value="DNA_brk_join_enz"/>
</dbReference>
<dbReference type="Proteomes" id="UP000610846">
    <property type="component" value="Unassembled WGS sequence"/>
</dbReference>
<dbReference type="GO" id="GO:0009037">
    <property type="term" value="F:tyrosine-based site-specific recombinase activity"/>
    <property type="evidence" value="ECO:0007669"/>
    <property type="project" value="UniProtKB-UniRule"/>
</dbReference>
<feature type="domain" description="Tyr recombinase" evidence="11">
    <location>
        <begin position="139"/>
        <end position="329"/>
    </location>
</feature>
<keyword evidence="5 9" id="KW-0229">DNA integration</keyword>
<comment type="subcellular location">
    <subcellularLocation>
        <location evidence="1 9">Cytoplasm</location>
    </subcellularLocation>
</comment>
<keyword evidence="14" id="KW-1185">Reference proteome</keyword>
<feature type="active site" evidence="9">
    <location>
        <position position="284"/>
    </location>
</feature>
<evidence type="ECO:0000256" key="4">
    <source>
        <dbReference type="ARBA" id="ARBA00022829"/>
    </source>
</evidence>
<evidence type="ECO:0000256" key="1">
    <source>
        <dbReference type="ARBA" id="ARBA00004496"/>
    </source>
</evidence>
<dbReference type="InterPro" id="IPR013762">
    <property type="entry name" value="Integrase-like_cat_sf"/>
</dbReference>
<dbReference type="AlphaFoldDB" id="A0A927GAN7"/>
<evidence type="ECO:0000256" key="5">
    <source>
        <dbReference type="ARBA" id="ARBA00022908"/>
    </source>
</evidence>
<comment type="subunit">
    <text evidence="9">Forms a cyclic heterotetrameric complex composed of two molecules of XerC and two molecules of XerD.</text>
</comment>
<dbReference type="InterPro" id="IPR050090">
    <property type="entry name" value="Tyrosine_recombinase_XerCD"/>
</dbReference>
<dbReference type="PROSITE" id="PS51900">
    <property type="entry name" value="CB"/>
    <property type="match status" value="1"/>
</dbReference>
<keyword evidence="4 9" id="KW-0159">Chromosome partition</keyword>
<gene>
    <name evidence="9" type="primary">xerC</name>
    <name evidence="13" type="ORF">IF651_09505</name>
</gene>
<dbReference type="InterPro" id="IPR010998">
    <property type="entry name" value="Integrase_recombinase_N"/>
</dbReference>
<evidence type="ECO:0000259" key="12">
    <source>
        <dbReference type="PROSITE" id="PS51900"/>
    </source>
</evidence>
<dbReference type="GO" id="GO:0051301">
    <property type="term" value="P:cell division"/>
    <property type="evidence" value="ECO:0007669"/>
    <property type="project" value="UniProtKB-KW"/>
</dbReference>
<feature type="active site" evidence="9">
    <location>
        <position position="187"/>
    </location>
</feature>
<keyword evidence="3 9" id="KW-0132">Cell division</keyword>
<evidence type="ECO:0000256" key="2">
    <source>
        <dbReference type="ARBA" id="ARBA00022490"/>
    </source>
</evidence>
<dbReference type="PANTHER" id="PTHR30349">
    <property type="entry name" value="PHAGE INTEGRASE-RELATED"/>
    <property type="match status" value="1"/>
</dbReference>